<dbReference type="GO" id="GO:0071766">
    <property type="term" value="P:Actinobacterium-type cell wall biogenesis"/>
    <property type="evidence" value="ECO:0007669"/>
    <property type="project" value="UniProtKB-ARBA"/>
</dbReference>
<dbReference type="FunFam" id="3.30.559.10:FF:000012">
    <property type="entry name" value="Non-ribosomal peptide synthetase"/>
    <property type="match status" value="1"/>
</dbReference>
<dbReference type="GO" id="GO:0044550">
    <property type="term" value="P:secondary metabolite biosynthetic process"/>
    <property type="evidence" value="ECO:0007669"/>
    <property type="project" value="UniProtKB-ARBA"/>
</dbReference>
<dbReference type="PROSITE" id="PS50075">
    <property type="entry name" value="CARRIER"/>
    <property type="match status" value="3"/>
</dbReference>
<dbReference type="Gene3D" id="3.30.300.30">
    <property type="match status" value="3"/>
</dbReference>
<keyword evidence="7" id="KW-0472">Membrane</keyword>
<dbReference type="InterPro" id="IPR025110">
    <property type="entry name" value="AMP-bd_C"/>
</dbReference>
<dbReference type="Gene3D" id="3.40.50.1820">
    <property type="entry name" value="alpha/beta hydrolase"/>
    <property type="match status" value="1"/>
</dbReference>
<dbReference type="FunFam" id="2.30.38.10:FF:000001">
    <property type="entry name" value="Non-ribosomal peptide synthetase PvdI"/>
    <property type="match status" value="1"/>
</dbReference>
<accession>A0A9X3YS83</accession>
<dbReference type="EMBL" id="JAOVZO020000023">
    <property type="protein sequence ID" value="MDC8016188.1"/>
    <property type="molecule type" value="Genomic_DNA"/>
</dbReference>
<dbReference type="GO" id="GO:0043041">
    <property type="term" value="P:amino acid activation for nonribosomal peptide biosynthetic process"/>
    <property type="evidence" value="ECO:0007669"/>
    <property type="project" value="TreeGrafter"/>
</dbReference>
<dbReference type="FunFam" id="1.10.1200.10:FF:000016">
    <property type="entry name" value="Non-ribosomal peptide synthase"/>
    <property type="match status" value="3"/>
</dbReference>
<evidence type="ECO:0000256" key="3">
    <source>
        <dbReference type="ARBA" id="ARBA00022450"/>
    </source>
</evidence>
<dbReference type="PANTHER" id="PTHR45527">
    <property type="entry name" value="NONRIBOSOMAL PEPTIDE SYNTHETASE"/>
    <property type="match status" value="1"/>
</dbReference>
<evidence type="ECO:0000256" key="2">
    <source>
        <dbReference type="ARBA" id="ARBA00006432"/>
    </source>
</evidence>
<evidence type="ECO:0000256" key="6">
    <source>
        <dbReference type="ARBA" id="ARBA00023098"/>
    </source>
</evidence>
<dbReference type="Gene3D" id="3.40.50.980">
    <property type="match status" value="2"/>
</dbReference>
<evidence type="ECO:0000256" key="1">
    <source>
        <dbReference type="ARBA" id="ARBA00001957"/>
    </source>
</evidence>
<dbReference type="Pfam" id="PF13193">
    <property type="entry name" value="AMP-binding_C"/>
    <property type="match status" value="2"/>
</dbReference>
<dbReference type="GO" id="GO:0031177">
    <property type="term" value="F:phosphopantetheine binding"/>
    <property type="evidence" value="ECO:0007669"/>
    <property type="project" value="InterPro"/>
</dbReference>
<evidence type="ECO:0000256" key="5">
    <source>
        <dbReference type="ARBA" id="ARBA00022832"/>
    </source>
</evidence>
<keyword evidence="7" id="KW-0812">Transmembrane</keyword>
<feature type="transmembrane region" description="Helical" evidence="7">
    <location>
        <begin position="78"/>
        <end position="96"/>
    </location>
</feature>
<dbReference type="InterPro" id="IPR020845">
    <property type="entry name" value="AMP-binding_CS"/>
</dbReference>
<dbReference type="NCBIfam" id="TIGR01733">
    <property type="entry name" value="AA-adenyl-dom"/>
    <property type="match status" value="2"/>
</dbReference>
<dbReference type="GO" id="GO:0005737">
    <property type="term" value="C:cytoplasm"/>
    <property type="evidence" value="ECO:0007669"/>
    <property type="project" value="TreeGrafter"/>
</dbReference>
<dbReference type="FunFam" id="3.30.300.30:FF:000010">
    <property type="entry name" value="Enterobactin synthetase component F"/>
    <property type="match status" value="1"/>
</dbReference>
<dbReference type="FunFam" id="3.40.50.980:FF:000001">
    <property type="entry name" value="Non-ribosomal peptide synthetase"/>
    <property type="match status" value="1"/>
</dbReference>
<dbReference type="PANTHER" id="PTHR45527:SF1">
    <property type="entry name" value="FATTY ACID SYNTHASE"/>
    <property type="match status" value="1"/>
</dbReference>
<dbReference type="InterPro" id="IPR009081">
    <property type="entry name" value="PP-bd_ACP"/>
</dbReference>
<dbReference type="PROSITE" id="PS00455">
    <property type="entry name" value="AMP_BINDING"/>
    <property type="match status" value="3"/>
</dbReference>
<dbReference type="SUPFAM" id="SSF52777">
    <property type="entry name" value="CoA-dependent acyltransferases"/>
    <property type="match status" value="4"/>
</dbReference>
<dbReference type="CDD" id="cd17646">
    <property type="entry name" value="A_NRPS_AB3403-like"/>
    <property type="match status" value="1"/>
</dbReference>
<comment type="caution">
    <text evidence="9">The sequence shown here is derived from an EMBL/GenBank/DDBJ whole genome shotgun (WGS) entry which is preliminary data.</text>
</comment>
<comment type="cofactor">
    <cofactor evidence="1">
        <name>pantetheine 4'-phosphate</name>
        <dbReference type="ChEBI" id="CHEBI:47942"/>
    </cofactor>
</comment>
<evidence type="ECO:0000256" key="7">
    <source>
        <dbReference type="SAM" id="Phobius"/>
    </source>
</evidence>
<organism evidence="9 10">
    <name type="scientific">Tahibacter soli</name>
    <dbReference type="NCBI Taxonomy" id="2983605"/>
    <lineage>
        <taxon>Bacteria</taxon>
        <taxon>Pseudomonadati</taxon>
        <taxon>Pseudomonadota</taxon>
        <taxon>Gammaproteobacteria</taxon>
        <taxon>Lysobacterales</taxon>
        <taxon>Rhodanobacteraceae</taxon>
        <taxon>Tahibacter</taxon>
    </lineage>
</organism>
<keyword evidence="6" id="KW-0443">Lipid metabolism</keyword>
<dbReference type="InterPro" id="IPR001242">
    <property type="entry name" value="Condensation_dom"/>
</dbReference>
<dbReference type="Gene3D" id="3.30.559.30">
    <property type="entry name" value="Nonribosomal peptide synthetase, condensation domain"/>
    <property type="match status" value="2"/>
</dbReference>
<dbReference type="PROSITE" id="PS00012">
    <property type="entry name" value="PHOSPHOPANTETHEINE"/>
    <property type="match status" value="3"/>
</dbReference>
<dbReference type="NCBIfam" id="NF003417">
    <property type="entry name" value="PRK04813.1"/>
    <property type="match status" value="4"/>
</dbReference>
<feature type="domain" description="Carrier" evidence="8">
    <location>
        <begin position="599"/>
        <end position="674"/>
    </location>
</feature>
<sequence>MDRSTHSHPDTLVDLLRERAASLPDDLAFTHLDDGDNAGGTLTFAQLDGKARALAAHLQSLTQAQDRVLLVYPSGLDYVVAFFACAYAGLIAVPALPPTTSRTFPRLQGIARDARASIALAPAAIVGQMRQMQQDAELRDGDALLDGLTWLCATELGEASEPWRRPYLRSTDTLFLQYTSGSTGTPKGVMVSHRNLFANLGQMHAAHPVAPGEAMVSWLPPHHDMGLIGMILYAVYAAGHCVQFAPSAFLMRPYRWLKAISDYRAVFTAAPNFAYDQCIDRVTDEQMRALDLRSLTTFLNGAEPVRPETLRRFAERFAPCGLRPDAMTPGYGMAEATLMISSSGCSRLPGRPPLLPVSKDELAAGRIVRHDVDGECIETVSTGLAALNGHHVRIVDPVTCEALADDRVGEIWAHGPSIAKGYWNRPEETMRTFGATIAGESTCYLRTGDLGFIHDEELYISGRIKDLMIFNGRNVYPQDVERTIEAVDPAFRANGCAVFSVQDGARTRLVIVQELEARQKVVLAPVMPRLAAQIAEQHEIFDIAAMLLVKAGKVPRTSSGKLQRSLCRQLFEAGELAAIDAWHNPVASPGDGDAGSDDDSGSETERQLVGIWRELLGVERISPRDGFFSLGGHSLLAAQLISRVRTRFGVELSLATLFEAPTIAAMAETIARNGERAPVAAIAPVPRTAALPLSFAQQRLWFLDRLDPAASLAYHLPISVRLRGPLDRTALQAALDAVVARHESLRTHVVTVDGQPMQSIAADAILPLTEHDLRAMTPTQQHEAVTRIGREEAVAPFDLGTGPLIRARLLRLSDAEHVLLVTQHHIVTDGWSIGVLLRDLRALYGAFAQGRADPLAPLAIQYADYAAWQREGLRDDVQRTQTDFWRAQLQGAPALLELPCDRTRPAVRSHRGDRLALAVDARLTAGVRALARRHGVTPFMVLLGAWSALLSRLAGQSDLVIGTPAANRPRGEFEPLIGFFVNTLALRVRLDPDTTVAQLLAQIKATTLSAYAHQDLPFERLVEALNPVRDLRYSPIFQAMLTLDNTPGTGASAWHGLSATATEIDRGTTPFDLSLFLADGGESLDGYLEYATDLFDAATAARYAGHFNTLLAAMVDQDAESVDRLPLLTGDEQRKLLIDFNDTAVDYPEGALVHELFEAQAAATPDAVALVFDGESLTYDALNRRANRLAHRLIDLGIRPDDRVALCLERGMDMVAGLLGVLKAGGAYVPLDPAYPSDRLAYMLGDSAPVAVLTQQSLHARLRELDGAAATLVLDAPDTVSLLARQRDDDPDPRALGLHAGNLAYVIYTSGSTGRPKGVMNQHDGVLNFLHWNRGEYRLDASEHVLQKTPFSFDVSVWEFFVTLTSGARLVIARPDGHQDPRYLGDIVGDEKITLLHFVPSMLQIFLDHADLARCASLRRVLCIGEALPPSLQEQFHRLLPHVELHNLYGPTEAAVHVTFWRCDASLHDGKVPMGRPIANTRLYVLDAHGQPVPIGVAGEIHIGGANVARGYLHRPELTAERFAPDPFSTHADARLYRTGDLGRWLPNGTLEYLGRNDFQVKVRGFRIEPGEIESRLAALLGVREAVVVARDDAAGGKQLVAYVIPAQPAPSVADLRAALAETLPEYMVPGAFVALDAWPLTANGKLDRKALPAPDLDAVVTRAYAEPVGTTEREIARIWQALLGVPQIGRDDNFFELGGHSLLAIQASSRIQSRLGVALPLRALFEAPTVAQLARRVPAAGVVAGGTIVVADRSRPLPLSFAQQRLWFVQAMEGDSTTYNMPVSLRLAGRLDVDAFRAALQALVARHEVLRSRFVAEDGEVRVQVAPSLDVPIDVVDLAPSQVAAHERAHADHVFDLAAGPLLIAKLLRLDAGEHVLLVNVHHIVCDGWSMRILVGEWLALYDALRQSRPSPLPPPALQYADYAHWQRETLEAERLDAQLAYWTRQLAGAPELTNLPTDRPRPAVQRFDSGSETRTIDTALSQRVAKLGHEAGASVFMTLVSAFALLLSRYSGETDLLIGTPVVNRHREELENLIGLFLGNLVLRADLSGRPTFRELLARTRQTALDAYSNSDVPFERIVDALPLKRDLSRNPLFQVFFNMLDLPELAYRAEELDVALMDGAQFDAKFDLTVYAEQTAAGLKLHLVYNSALFDAARMQELLRQYEHLLEQIVAAPDRTIDDYGLLTAHAASVLPDPSIALDRDFVGSVPQLFAERCAATPDAPAVVSHERRWSYRELDAASERIACWLQDRDVTPGAVVAIHAQRNATLVAAILGVLKTGAAFMILDPAYPAGHLRACLEVAPAAAWLQIADASAADPRDVVAPGTACLDLRDIDGSAELQRFDGRRARPVAIGADDIALIAFTSGSTGKPKAVQSRHGPLTRFYPWLREHFDLRADDRFSLLSGLAHDPLQRDIFNALYLGASLHVPAPDTIVPGRLAQWMIESGVTVSHLTPAITQVLCDAPESMRLPALRHAFLIGDVLTRRDVVRLQSHAPDAQIVNTYGATETQRALSYYDLDRESAAQRLRQVVPLGRGMPGVQLVVLNAAGRRAGVGELGEIHIRSHHLARGYLDDPALTRERFLVNPFTGDAGDRMYRTGDLGRYLPDGNVECVGRADTQVKLRGFRIEPGHVEALLGEHPDVRAAVVMAREDDVRGRFLAAYVTVRERRPEPAALRGWLSARLPDYMQPSAYVFLDALPLTPNGKIDRRALPLPDGDWRGAAHVPASTPTEHAVAAIWADLLRRERVGVLDDFFALGGHSLLGTQVIARIRSRFEIDLPLRALFEIPTVAALSAAIDRELADLEEIEL</sequence>
<name>A0A9X3YS83_9GAMM</name>
<evidence type="ECO:0000313" key="10">
    <source>
        <dbReference type="Proteomes" id="UP001139971"/>
    </source>
</evidence>
<dbReference type="InterPro" id="IPR023213">
    <property type="entry name" value="CAT-like_dom_sf"/>
</dbReference>
<dbReference type="Gene3D" id="2.30.38.10">
    <property type="entry name" value="Luciferase, Domain 3"/>
    <property type="match status" value="1"/>
</dbReference>
<dbReference type="Gene3D" id="1.10.1200.10">
    <property type="entry name" value="ACP-like"/>
    <property type="match status" value="2"/>
</dbReference>
<dbReference type="CDD" id="cd19531">
    <property type="entry name" value="LCL_NRPS-like"/>
    <property type="match status" value="2"/>
</dbReference>
<dbReference type="Pfam" id="PF00501">
    <property type="entry name" value="AMP-binding"/>
    <property type="match status" value="3"/>
</dbReference>
<dbReference type="InterPro" id="IPR006162">
    <property type="entry name" value="Ppantetheine_attach_site"/>
</dbReference>
<dbReference type="InterPro" id="IPR020806">
    <property type="entry name" value="PKS_PP-bd"/>
</dbReference>
<dbReference type="Gene3D" id="3.40.50.12780">
    <property type="entry name" value="N-terminal domain of ligase-like"/>
    <property type="match status" value="2"/>
</dbReference>
<keyword evidence="4" id="KW-0597">Phosphoprotein</keyword>
<dbReference type="GO" id="GO:0008610">
    <property type="term" value="P:lipid biosynthetic process"/>
    <property type="evidence" value="ECO:0007669"/>
    <property type="project" value="InterPro"/>
</dbReference>
<dbReference type="Gene3D" id="3.30.559.10">
    <property type="entry name" value="Chloramphenicol acetyltransferase-like domain"/>
    <property type="match status" value="2"/>
</dbReference>
<dbReference type="SMART" id="SM00823">
    <property type="entry name" value="PKS_PP"/>
    <property type="match status" value="3"/>
</dbReference>
<dbReference type="InterPro" id="IPR010071">
    <property type="entry name" value="AA_adenyl_dom"/>
</dbReference>
<dbReference type="GO" id="GO:0003824">
    <property type="term" value="F:catalytic activity"/>
    <property type="evidence" value="ECO:0007669"/>
    <property type="project" value="InterPro"/>
</dbReference>
<dbReference type="Pfam" id="PF23024">
    <property type="entry name" value="AMP-dom_DIP2-like"/>
    <property type="match status" value="1"/>
</dbReference>
<dbReference type="GO" id="GO:0072330">
    <property type="term" value="P:monocarboxylic acid biosynthetic process"/>
    <property type="evidence" value="ECO:0007669"/>
    <property type="project" value="UniProtKB-ARBA"/>
</dbReference>
<dbReference type="InterPro" id="IPR045851">
    <property type="entry name" value="AMP-bd_C_sf"/>
</dbReference>
<keyword evidence="7" id="KW-1133">Transmembrane helix</keyword>
<dbReference type="InterPro" id="IPR040097">
    <property type="entry name" value="FAAL/FAAC"/>
</dbReference>
<comment type="similarity">
    <text evidence="2">Belongs to the ATP-dependent AMP-binding enzyme family.</text>
</comment>
<dbReference type="CDD" id="cd05930">
    <property type="entry name" value="A_NRPS"/>
    <property type="match status" value="1"/>
</dbReference>
<feature type="domain" description="Carrier" evidence="8">
    <location>
        <begin position="1667"/>
        <end position="1742"/>
    </location>
</feature>
<reference evidence="9" key="1">
    <citation type="submission" date="2023-02" db="EMBL/GenBank/DDBJ databases">
        <title>Tahibacter soli sp. nov. isolated from soil.</title>
        <authorList>
            <person name="Baek J.H."/>
            <person name="Lee J.K."/>
            <person name="Choi D.G."/>
            <person name="Jeon C.O."/>
        </authorList>
    </citation>
    <scope>NUCLEOTIDE SEQUENCE</scope>
    <source>
        <strain evidence="9">BL</strain>
    </source>
</reference>
<dbReference type="InterPro" id="IPR000873">
    <property type="entry name" value="AMP-dep_synth/lig_dom"/>
</dbReference>
<feature type="domain" description="Carrier" evidence="8">
    <location>
        <begin position="2725"/>
        <end position="2800"/>
    </location>
</feature>
<dbReference type="InterPro" id="IPR042099">
    <property type="entry name" value="ANL_N_sf"/>
</dbReference>
<keyword evidence="5" id="KW-0276">Fatty acid metabolism</keyword>
<dbReference type="FunFam" id="3.40.50.12780:FF:000013">
    <property type="entry name" value="Long-chain-fatty-acid--AMP ligase FadD32"/>
    <property type="match status" value="1"/>
</dbReference>
<dbReference type="InterPro" id="IPR036736">
    <property type="entry name" value="ACP-like_sf"/>
</dbReference>
<dbReference type="FunFam" id="3.40.50.12780:FF:000012">
    <property type="entry name" value="Non-ribosomal peptide synthetase"/>
    <property type="match status" value="1"/>
</dbReference>
<dbReference type="Pfam" id="PF00668">
    <property type="entry name" value="Condensation"/>
    <property type="match status" value="2"/>
</dbReference>
<dbReference type="SUPFAM" id="SSF47336">
    <property type="entry name" value="ACP-like"/>
    <property type="match status" value="3"/>
</dbReference>
<dbReference type="InterPro" id="IPR029058">
    <property type="entry name" value="AB_hydrolase_fold"/>
</dbReference>
<proteinExistence type="inferred from homology"/>
<evidence type="ECO:0000256" key="4">
    <source>
        <dbReference type="ARBA" id="ARBA00022553"/>
    </source>
</evidence>
<dbReference type="CDD" id="cd05931">
    <property type="entry name" value="FAAL"/>
    <property type="match status" value="1"/>
</dbReference>
<evidence type="ECO:0000259" key="8">
    <source>
        <dbReference type="PROSITE" id="PS50075"/>
    </source>
</evidence>
<dbReference type="FunFam" id="3.40.50.980:FF:000002">
    <property type="entry name" value="Enterobactin synthetase component F"/>
    <property type="match status" value="1"/>
</dbReference>
<dbReference type="GO" id="GO:0006631">
    <property type="term" value="P:fatty acid metabolic process"/>
    <property type="evidence" value="ECO:0007669"/>
    <property type="project" value="UniProtKB-KW"/>
</dbReference>
<dbReference type="RefSeq" id="WP_263542527.1">
    <property type="nucleotide sequence ID" value="NZ_JAOVZO020000023.1"/>
</dbReference>
<protein>
    <submittedName>
        <fullName evidence="9">Amino acid adenylation domain-containing protein</fullName>
    </submittedName>
</protein>
<evidence type="ECO:0000313" key="9">
    <source>
        <dbReference type="EMBL" id="MDC8016188.1"/>
    </source>
</evidence>
<dbReference type="Pfam" id="PF00550">
    <property type="entry name" value="PP-binding"/>
    <property type="match status" value="3"/>
</dbReference>
<keyword evidence="3" id="KW-0596">Phosphopantetheine</keyword>
<dbReference type="SUPFAM" id="SSF56801">
    <property type="entry name" value="Acetyl-CoA synthetase-like"/>
    <property type="match status" value="3"/>
</dbReference>
<keyword evidence="10" id="KW-1185">Reference proteome</keyword>
<dbReference type="Proteomes" id="UP001139971">
    <property type="component" value="Unassembled WGS sequence"/>
</dbReference>
<gene>
    <name evidence="9" type="ORF">OD750_026980</name>
</gene>